<reference evidence="5" key="1">
    <citation type="submission" date="2025-08" db="UniProtKB">
        <authorList>
            <consortium name="RefSeq"/>
        </authorList>
    </citation>
    <scope>IDENTIFICATION</scope>
</reference>
<feature type="region of interest" description="Disordered" evidence="2">
    <location>
        <begin position="358"/>
        <end position="384"/>
    </location>
</feature>
<feature type="compositionally biased region" description="Polar residues" evidence="2">
    <location>
        <begin position="480"/>
        <end position="489"/>
    </location>
</feature>
<feature type="domain" description="Partner and localiser of BRCA2 WD40" evidence="3">
    <location>
        <begin position="886"/>
        <end position="1231"/>
    </location>
</feature>
<keyword evidence="4" id="KW-1185">Reference proteome</keyword>
<evidence type="ECO:0000259" key="3">
    <source>
        <dbReference type="Pfam" id="PF16756"/>
    </source>
</evidence>
<dbReference type="FunCoup" id="A0A384AGB6">
    <property type="interactions" value="3195"/>
</dbReference>
<name>A0A384AGB6_BALAC</name>
<feature type="compositionally biased region" description="Polar residues" evidence="2">
    <location>
        <begin position="358"/>
        <end position="369"/>
    </location>
</feature>
<feature type="region of interest" description="Disordered" evidence="2">
    <location>
        <begin position="258"/>
        <end position="282"/>
    </location>
</feature>
<dbReference type="GO" id="GO:0005654">
    <property type="term" value="C:nucleoplasm"/>
    <property type="evidence" value="ECO:0007669"/>
    <property type="project" value="TreeGrafter"/>
</dbReference>
<proteinExistence type="predicted"/>
<dbReference type="InterPro" id="IPR015943">
    <property type="entry name" value="WD40/YVTN_repeat-like_dom_sf"/>
</dbReference>
<dbReference type="PANTHER" id="PTHR14662:SF2">
    <property type="entry name" value="PARTNER AND LOCALIZER OF BRCA2"/>
    <property type="match status" value="1"/>
</dbReference>
<dbReference type="InterPro" id="IPR036322">
    <property type="entry name" value="WD40_repeat_dom_sf"/>
</dbReference>
<keyword evidence="1" id="KW-0175">Coiled coil</keyword>
<evidence type="ECO:0000256" key="2">
    <source>
        <dbReference type="SAM" id="MobiDB-lite"/>
    </source>
</evidence>
<feature type="region of interest" description="Disordered" evidence="2">
    <location>
        <begin position="827"/>
        <end position="869"/>
    </location>
</feature>
<dbReference type="Gene3D" id="2.130.10.10">
    <property type="entry name" value="YVTN repeat-like/Quinoprotein amine dehydrogenase"/>
    <property type="match status" value="1"/>
</dbReference>
<feature type="region of interest" description="Disordered" evidence="2">
    <location>
        <begin position="191"/>
        <end position="214"/>
    </location>
</feature>
<evidence type="ECO:0000256" key="1">
    <source>
        <dbReference type="SAM" id="Coils"/>
    </source>
</evidence>
<organism evidence="4 5">
    <name type="scientific">Balaenoptera acutorostrata</name>
    <name type="common">Common minke whale</name>
    <name type="synonym">Balaena rostrata</name>
    <dbReference type="NCBI Taxonomy" id="9767"/>
    <lineage>
        <taxon>Eukaryota</taxon>
        <taxon>Metazoa</taxon>
        <taxon>Chordata</taxon>
        <taxon>Craniata</taxon>
        <taxon>Vertebrata</taxon>
        <taxon>Euteleostomi</taxon>
        <taxon>Mammalia</taxon>
        <taxon>Eutheria</taxon>
        <taxon>Laurasiatheria</taxon>
        <taxon>Artiodactyla</taxon>
        <taxon>Whippomorpha</taxon>
        <taxon>Cetacea</taxon>
        <taxon>Mysticeti</taxon>
        <taxon>Balaenopteridae</taxon>
        <taxon>Balaenoptera</taxon>
    </lineage>
</organism>
<dbReference type="InParanoid" id="A0A384AGB6"/>
<feature type="region of interest" description="Disordered" evidence="2">
    <location>
        <begin position="308"/>
        <end position="331"/>
    </location>
</feature>
<sequence>MLFLLAAGQMEEPPGKPLSCEEKEKLKEKLAFLKREYSKTLARLQRAQRAEKFKNSIKRTVEGQDSSLQQEVSTQLTDTEPKNKVSPCDTLQINTHVDKETGEKTPITLDLEPESFSPGRVPAEGSRTQRSDDIQEHSPCRVSGPDGKKRESKLLGRRRKQERTFISQERESFFDVDSLILSGKRLKEQEEINRENPKTPVTEIRTYPSSPKFDIPDSPAPVTGNNVGSVLILPNAKPQRDVDVLLRGNNFPRVTTLPLHAPSVSSSGQHLEHKPPKSNCELTTHSLKNISSASPVNLEAQNEKMTVFTDNPEVNKSITASGQPLRSPNLEADNSCSINELTYDKLVANENQNLKEQNHTEMSFKSPNNALGGRNESPLEKEVLSQSKSLSLEVLSPASAENQTHSCTVLEGLLFPAEYYVRTTRRMSNCQRKVALEAVIQSHLGVRKNGFKNKNKESAKKLNVSNEETNQREIKMSDTYAEQPSSKSPQRLLLLTEVNSPAGPTKDDFSRKAVTQPSGRKRKGRRKSACTPLLDHHELLLPTSDTSGVNRSKEEVALHKDRNEKAIIHGVTSDKLSTKSRSFTPVLCESSATFCKGPDMKYGLCAASQLQKEGHCQKEDSLSYSNYVYLSLDDDAFSSSFHKNEMLNLKHLSPFLKITDFQLPDEDFGPLKLEKLKSCSEKLMEPFGSKTYGEGHLKGGNCVAVEELNPKQITIEKEDGKEELIILPGKAHPKMPSKKSQPQEKGLSSSILLFTPINTVASDDNDRPTADLCSPAFPVLGSTPAFGSQAHGEKMSAEVVGQACSTPQLSHLKATVSLASDHKQFWSSPPKLDSSLHVAGREGQPSRDCDSGPQATPLPIESSTYKENQLRGNTCQESRKHSTEQTEIADVPACDSLNPGTLQLVSKLKNPSGSCSVDVSAMWWEIAGFKERCIITACEYVVSLWKPLDTWQWEKIYSWHFAEVPVLQIVLVPDVCNLVCVALGNLEIREIRALLCSPDGKSEKQVLLSSGNIKAVLGLTKRRLVSSSGTLCDQQVEIMTFAEDGGSKEKQFLMHPEETILTFAEVQGMQEALLGTTVMNNIVIWNLKTGQLLKKMHIGDSYQASVCHKAYSEMGLLFVVLSHPCAKESKLLGSPVFQLIVINPKTTLSVGVMLYCLPQGQAGRFLEGDVKDHFAAAVLTSGTIAIWDLLLGHCTALLPPISDQNWSFVKWSGADSHLLAGQKDGNIFVYRYY</sequence>
<dbReference type="GO" id="GO:0000724">
    <property type="term" value="P:double-strand break repair via homologous recombination"/>
    <property type="evidence" value="ECO:0007669"/>
    <property type="project" value="InterPro"/>
</dbReference>
<dbReference type="KEGG" id="bacu:103010887"/>
<dbReference type="STRING" id="310752.A0A384AGB6"/>
<protein>
    <submittedName>
        <fullName evidence="5">Partner and localizer of BRCA2 isoform X1</fullName>
    </submittedName>
</protein>
<dbReference type="Pfam" id="PF16756">
    <property type="entry name" value="PALB2_WD40"/>
    <property type="match status" value="1"/>
</dbReference>
<dbReference type="CTD" id="79728"/>
<dbReference type="SUPFAM" id="SSF50978">
    <property type="entry name" value="WD40 repeat-like"/>
    <property type="match status" value="1"/>
</dbReference>
<dbReference type="PANTHER" id="PTHR14662">
    <property type="entry name" value="PARTNER AND LOCALIZER OF BRCA2"/>
    <property type="match status" value="1"/>
</dbReference>
<dbReference type="InterPro" id="IPR042417">
    <property type="entry name" value="PALB2"/>
</dbReference>
<feature type="compositionally biased region" description="Polar residues" evidence="2">
    <location>
        <begin position="63"/>
        <end position="78"/>
    </location>
</feature>
<dbReference type="RefSeq" id="XP_007186365.1">
    <property type="nucleotide sequence ID" value="XM_007186303.2"/>
</dbReference>
<evidence type="ECO:0000313" key="5">
    <source>
        <dbReference type="RefSeq" id="XP_007186365.1"/>
    </source>
</evidence>
<evidence type="ECO:0000313" key="4">
    <source>
        <dbReference type="Proteomes" id="UP001652580"/>
    </source>
</evidence>
<feature type="region of interest" description="Disordered" evidence="2">
    <location>
        <begin position="58"/>
        <end position="161"/>
    </location>
</feature>
<feature type="compositionally biased region" description="Basic residues" evidence="2">
    <location>
        <begin position="519"/>
        <end position="528"/>
    </location>
</feature>
<gene>
    <name evidence="5" type="primary">PALB2</name>
</gene>
<feature type="region of interest" description="Disordered" evidence="2">
    <location>
        <begin position="450"/>
        <end position="534"/>
    </location>
</feature>
<accession>A0A384AGB6</accession>
<dbReference type="GeneID" id="103010887"/>
<feature type="coiled-coil region" evidence="1">
    <location>
        <begin position="23"/>
        <end position="50"/>
    </location>
</feature>
<dbReference type="GO" id="GO:0003677">
    <property type="term" value="F:DNA binding"/>
    <property type="evidence" value="ECO:0007669"/>
    <property type="project" value="InterPro"/>
</dbReference>
<dbReference type="Proteomes" id="UP001652580">
    <property type="component" value="Chromosome 15"/>
</dbReference>
<feature type="compositionally biased region" description="Basic and acidic residues" evidence="2">
    <location>
        <begin position="127"/>
        <end position="139"/>
    </location>
</feature>
<dbReference type="InterPro" id="IPR031920">
    <property type="entry name" value="PALB2_WD40"/>
</dbReference>
<dbReference type="AlphaFoldDB" id="A0A384AGB6"/>